<keyword evidence="5" id="KW-1185">Reference proteome</keyword>
<name>A0A370MYR1_9BURK</name>
<gene>
    <name evidence="4" type="ORF">DN412_40795</name>
</gene>
<evidence type="ECO:0000256" key="1">
    <source>
        <dbReference type="ARBA" id="ARBA00022553"/>
    </source>
</evidence>
<evidence type="ECO:0000256" key="2">
    <source>
        <dbReference type="PROSITE-ProRule" id="PRU00169"/>
    </source>
</evidence>
<dbReference type="RefSeq" id="WP_115216717.1">
    <property type="nucleotide sequence ID" value="NZ_QKWJ01000142.1"/>
</dbReference>
<dbReference type="EMBL" id="QKWJ01000142">
    <property type="protein sequence ID" value="RDJ98511.1"/>
    <property type="molecule type" value="Genomic_DNA"/>
</dbReference>
<protein>
    <recommendedName>
        <fullName evidence="3">Response regulatory domain-containing protein</fullName>
    </recommendedName>
</protein>
<sequence length="115" mass="12583">MVVDDNDDAAQSLAALLRLDGHEVRVARDGMSALECLKTFRPDAILLDIGLPDLDGYEVARRIRAMPEQANVLVVALSGYGMPDHERREVTGIDHYLVKPADLRQLDAFLAGGRG</sequence>
<dbReference type="InterPro" id="IPR011006">
    <property type="entry name" value="CheY-like_superfamily"/>
</dbReference>
<proteinExistence type="predicted"/>
<feature type="domain" description="Response regulatory" evidence="3">
    <location>
        <begin position="1"/>
        <end position="114"/>
    </location>
</feature>
<evidence type="ECO:0000313" key="4">
    <source>
        <dbReference type="EMBL" id="RDJ98511.1"/>
    </source>
</evidence>
<keyword evidence="1 2" id="KW-0597">Phosphoprotein</keyword>
<accession>A0A370MYR1</accession>
<dbReference type="InterPro" id="IPR001789">
    <property type="entry name" value="Sig_transdc_resp-reg_receiver"/>
</dbReference>
<organism evidence="4 5">
    <name type="scientific">Cupriavidus lacunae</name>
    <dbReference type="NCBI Taxonomy" id="2666307"/>
    <lineage>
        <taxon>Bacteria</taxon>
        <taxon>Pseudomonadati</taxon>
        <taxon>Pseudomonadota</taxon>
        <taxon>Betaproteobacteria</taxon>
        <taxon>Burkholderiales</taxon>
        <taxon>Burkholderiaceae</taxon>
        <taxon>Cupriavidus</taxon>
    </lineage>
</organism>
<evidence type="ECO:0000259" key="3">
    <source>
        <dbReference type="PROSITE" id="PS50110"/>
    </source>
</evidence>
<dbReference type="PANTHER" id="PTHR44591">
    <property type="entry name" value="STRESS RESPONSE REGULATOR PROTEIN 1"/>
    <property type="match status" value="1"/>
</dbReference>
<dbReference type="PROSITE" id="PS50110">
    <property type="entry name" value="RESPONSE_REGULATORY"/>
    <property type="match status" value="1"/>
</dbReference>
<dbReference type="AlphaFoldDB" id="A0A370MYR1"/>
<feature type="modified residue" description="4-aspartylphosphate" evidence="2">
    <location>
        <position position="48"/>
    </location>
</feature>
<reference evidence="5" key="1">
    <citation type="submission" date="2018-06" db="EMBL/GenBank/DDBJ databases">
        <authorList>
            <person name="Feng T."/>
            <person name="Jeon C.O."/>
        </authorList>
    </citation>
    <scope>NUCLEOTIDE SEQUENCE [LARGE SCALE GENOMIC DNA]</scope>
    <source>
        <strain evidence="5">S23</strain>
    </source>
</reference>
<dbReference type="Pfam" id="PF00072">
    <property type="entry name" value="Response_reg"/>
    <property type="match status" value="1"/>
</dbReference>
<dbReference type="Gene3D" id="3.40.50.2300">
    <property type="match status" value="1"/>
</dbReference>
<comment type="caution">
    <text evidence="4">The sequence shown here is derived from an EMBL/GenBank/DDBJ whole genome shotgun (WGS) entry which is preliminary data.</text>
</comment>
<dbReference type="SUPFAM" id="SSF52172">
    <property type="entry name" value="CheY-like"/>
    <property type="match status" value="1"/>
</dbReference>
<dbReference type="Proteomes" id="UP000255165">
    <property type="component" value="Unassembled WGS sequence"/>
</dbReference>
<dbReference type="InterPro" id="IPR050595">
    <property type="entry name" value="Bact_response_regulator"/>
</dbReference>
<dbReference type="GO" id="GO:0000160">
    <property type="term" value="P:phosphorelay signal transduction system"/>
    <property type="evidence" value="ECO:0007669"/>
    <property type="project" value="InterPro"/>
</dbReference>
<dbReference type="PANTHER" id="PTHR44591:SF3">
    <property type="entry name" value="RESPONSE REGULATORY DOMAIN-CONTAINING PROTEIN"/>
    <property type="match status" value="1"/>
</dbReference>
<dbReference type="SMART" id="SM00448">
    <property type="entry name" value="REC"/>
    <property type="match status" value="1"/>
</dbReference>
<evidence type="ECO:0000313" key="5">
    <source>
        <dbReference type="Proteomes" id="UP000255165"/>
    </source>
</evidence>